<dbReference type="GO" id="GO:0009384">
    <property type="term" value="F:N-acylmannosamine kinase activity"/>
    <property type="evidence" value="ECO:0007669"/>
    <property type="project" value="TreeGrafter"/>
</dbReference>
<dbReference type="PANTHER" id="PTHR18964:SF149">
    <property type="entry name" value="BIFUNCTIONAL UDP-N-ACETYLGLUCOSAMINE 2-EPIMERASE_N-ACETYLMANNOSAMINE KINASE"/>
    <property type="match status" value="1"/>
</dbReference>
<comment type="caution">
    <text evidence="1">The sequence shown here is derived from an EMBL/GenBank/DDBJ whole genome shotgun (WGS) entry which is preliminary data.</text>
</comment>
<dbReference type="RefSeq" id="WP_006881934.1">
    <property type="nucleotide sequence ID" value="NZ_AOIU01000004.1"/>
</dbReference>
<dbReference type="Proteomes" id="UP000011626">
    <property type="component" value="Unassembled WGS sequence"/>
</dbReference>
<dbReference type="Pfam" id="PF00480">
    <property type="entry name" value="ROK"/>
    <property type="match status" value="1"/>
</dbReference>
<dbReference type="GO" id="GO:0008761">
    <property type="term" value="F:UDP-N-acetylglucosamine 2-epimerase activity"/>
    <property type="evidence" value="ECO:0007669"/>
    <property type="project" value="TreeGrafter"/>
</dbReference>
<dbReference type="eggNOG" id="arCOG04280">
    <property type="taxonomic scope" value="Archaea"/>
</dbReference>
<proteinExistence type="predicted"/>
<dbReference type="SUPFAM" id="SSF53067">
    <property type="entry name" value="Actin-like ATPase domain"/>
    <property type="match status" value="1"/>
</dbReference>
<dbReference type="Gene3D" id="3.30.420.40">
    <property type="match status" value="2"/>
</dbReference>
<dbReference type="STRING" id="797114.C475_01402"/>
<accession>M0D862</accession>
<name>M0D862_9EURY</name>
<keyword evidence="2" id="KW-1185">Reference proteome</keyword>
<dbReference type="InterPro" id="IPR043129">
    <property type="entry name" value="ATPase_NBD"/>
</dbReference>
<dbReference type="OrthoDB" id="206224at2157"/>
<dbReference type="PANTHER" id="PTHR18964">
    <property type="entry name" value="ROK (REPRESSOR, ORF, KINASE) FAMILY"/>
    <property type="match status" value="1"/>
</dbReference>
<dbReference type="AlphaFoldDB" id="M0D862"/>
<evidence type="ECO:0000313" key="2">
    <source>
        <dbReference type="Proteomes" id="UP000011626"/>
    </source>
</evidence>
<organism evidence="1 2">
    <name type="scientific">Halosimplex carlsbadense 2-9-1</name>
    <dbReference type="NCBI Taxonomy" id="797114"/>
    <lineage>
        <taxon>Archaea</taxon>
        <taxon>Methanobacteriati</taxon>
        <taxon>Methanobacteriota</taxon>
        <taxon>Stenosarchaea group</taxon>
        <taxon>Halobacteria</taxon>
        <taxon>Halobacteriales</taxon>
        <taxon>Haloarculaceae</taxon>
        <taxon>Halosimplex</taxon>
    </lineage>
</organism>
<reference evidence="1 2" key="1">
    <citation type="journal article" date="2014" name="PLoS Genet.">
        <title>Phylogenetically driven sequencing of extremely halophilic archaea reveals strategies for static and dynamic osmo-response.</title>
        <authorList>
            <person name="Becker E.A."/>
            <person name="Seitzer P.M."/>
            <person name="Tritt A."/>
            <person name="Larsen D."/>
            <person name="Krusor M."/>
            <person name="Yao A.I."/>
            <person name="Wu D."/>
            <person name="Madern D."/>
            <person name="Eisen J.A."/>
            <person name="Darling A.E."/>
            <person name="Facciotti M.T."/>
        </authorList>
    </citation>
    <scope>NUCLEOTIDE SEQUENCE [LARGE SCALE GENOMIC DNA]</scope>
    <source>
        <strain evidence="1 2">2-9-1</strain>
    </source>
</reference>
<gene>
    <name evidence="1" type="ORF">C475_01402</name>
</gene>
<protein>
    <submittedName>
        <fullName evidence="1">ROK family protein</fullName>
    </submittedName>
</protein>
<dbReference type="EMBL" id="AOIU01000004">
    <property type="protein sequence ID" value="ELZ30349.1"/>
    <property type="molecule type" value="Genomic_DNA"/>
</dbReference>
<evidence type="ECO:0000313" key="1">
    <source>
        <dbReference type="EMBL" id="ELZ30349.1"/>
    </source>
</evidence>
<dbReference type="InterPro" id="IPR000600">
    <property type="entry name" value="ROK"/>
</dbReference>
<sequence length="311" mass="32015">MDRVAAFGIGSTNFRAAVATADGTLLTDPVVEPTRPRELADQLAAAVGDLRRSTDRPFDAVAVSTAGLVDDAGGAIREFDTPDGETVDRIAVASAVDRAHGLPVTLVNDCNAAALGEWHYGAREDENCLAHVTFGTGIGGGVVADGRLLRGEDGQAGEFGLLPVAPHDYESTGVTGAWEAVCSGRGIPALAARHIEANAGPADAERVDTDALTAEDVFVAADGDERWAVECLDAVARYNAAGVAAVCNAVNPGVVTLGGGVALHNPDRIVSGIEEHLDRFLFVDRPTIRLTPLGDDIGLYGALAAVGAEQT</sequence>